<gene>
    <name evidence="1" type="primary">NCL1_47460</name>
    <name evidence="1" type="ORF">TNCT_348561</name>
</gene>
<comment type="caution">
    <text evidence="1">The sequence shown here is derived from an EMBL/GenBank/DDBJ whole genome shotgun (WGS) entry which is preliminary data.</text>
</comment>
<evidence type="ECO:0000313" key="1">
    <source>
        <dbReference type="EMBL" id="GFR13745.1"/>
    </source>
</evidence>
<dbReference type="Proteomes" id="UP000887116">
    <property type="component" value="Unassembled WGS sequence"/>
</dbReference>
<keyword evidence="2" id="KW-1185">Reference proteome</keyword>
<proteinExistence type="predicted"/>
<dbReference type="EMBL" id="BMAO01036884">
    <property type="protein sequence ID" value="GFR13745.1"/>
    <property type="molecule type" value="Genomic_DNA"/>
</dbReference>
<evidence type="ECO:0000313" key="2">
    <source>
        <dbReference type="Proteomes" id="UP000887116"/>
    </source>
</evidence>
<accession>A0A8X6H255</accession>
<reference evidence="1" key="1">
    <citation type="submission" date="2020-07" db="EMBL/GenBank/DDBJ databases">
        <title>Multicomponent nature underlies the extraordinary mechanical properties of spider dragline silk.</title>
        <authorList>
            <person name="Kono N."/>
            <person name="Nakamura H."/>
            <person name="Mori M."/>
            <person name="Yoshida Y."/>
            <person name="Ohtoshi R."/>
            <person name="Malay A.D."/>
            <person name="Moran D.A.P."/>
            <person name="Tomita M."/>
            <person name="Numata K."/>
            <person name="Arakawa K."/>
        </authorList>
    </citation>
    <scope>NUCLEOTIDE SEQUENCE</scope>
</reference>
<name>A0A8X6H255_TRICU</name>
<dbReference type="OrthoDB" id="6434386at2759"/>
<dbReference type="AlphaFoldDB" id="A0A8X6H255"/>
<organism evidence="1 2">
    <name type="scientific">Trichonephila clavata</name>
    <name type="common">Joro spider</name>
    <name type="synonym">Nephila clavata</name>
    <dbReference type="NCBI Taxonomy" id="2740835"/>
    <lineage>
        <taxon>Eukaryota</taxon>
        <taxon>Metazoa</taxon>
        <taxon>Ecdysozoa</taxon>
        <taxon>Arthropoda</taxon>
        <taxon>Chelicerata</taxon>
        <taxon>Arachnida</taxon>
        <taxon>Araneae</taxon>
        <taxon>Araneomorphae</taxon>
        <taxon>Entelegynae</taxon>
        <taxon>Araneoidea</taxon>
        <taxon>Nephilidae</taxon>
        <taxon>Trichonephila</taxon>
    </lineage>
</organism>
<protein>
    <submittedName>
        <fullName evidence="1">Uncharacterized protein</fullName>
    </submittedName>
</protein>
<sequence length="100" mass="11401">MLNKMVGDYIKIQPASSDDHRAITNLLEEKKAEHYVIQPLANRPIKVVIKMLPTSTDVADIKSDHKEKVIDVEKVVQLHKFTSKAPCQFSWLKFGAPMTR</sequence>